<accession>A0A7L4ZNS0</accession>
<feature type="transmembrane region" description="Helical" evidence="3">
    <location>
        <begin position="38"/>
        <end position="62"/>
    </location>
</feature>
<dbReference type="KEGG" id="kan:IMCC3317_29340"/>
<feature type="compositionally biased region" description="Basic and acidic residues" evidence="2">
    <location>
        <begin position="1090"/>
        <end position="1106"/>
    </location>
</feature>
<dbReference type="AlphaFoldDB" id="A0A7L4ZNS0"/>
<protein>
    <submittedName>
        <fullName evidence="4">Uncharacterized protein</fullName>
    </submittedName>
</protein>
<dbReference type="EMBL" id="CP019288">
    <property type="protein sequence ID" value="QHI37554.1"/>
    <property type="molecule type" value="Genomic_DNA"/>
</dbReference>
<feature type="compositionally biased region" description="Basic residues" evidence="2">
    <location>
        <begin position="761"/>
        <end position="770"/>
    </location>
</feature>
<dbReference type="Proteomes" id="UP000464657">
    <property type="component" value="Chromosome"/>
</dbReference>
<keyword evidence="1" id="KW-0175">Coiled coil</keyword>
<feature type="region of interest" description="Disordered" evidence="2">
    <location>
        <begin position="675"/>
        <end position="788"/>
    </location>
</feature>
<proteinExistence type="predicted"/>
<reference evidence="4 5" key="1">
    <citation type="journal article" date="2013" name="Int. J. Syst. Evol. Microbiol.">
        <title>Kordia antarctica sp. nov., isolated from Antarctic seawater.</title>
        <authorList>
            <person name="Baek K."/>
            <person name="Choi A."/>
            <person name="Kang I."/>
            <person name="Lee K."/>
            <person name="Cho J.C."/>
        </authorList>
    </citation>
    <scope>NUCLEOTIDE SEQUENCE [LARGE SCALE GENOMIC DNA]</scope>
    <source>
        <strain evidence="4 5">IMCC3317</strain>
    </source>
</reference>
<keyword evidence="3" id="KW-0472">Membrane</keyword>
<feature type="transmembrane region" description="Helical" evidence="3">
    <location>
        <begin position="68"/>
        <end position="90"/>
    </location>
</feature>
<keyword evidence="3" id="KW-1133">Transmembrane helix</keyword>
<feature type="compositionally biased region" description="Basic and acidic residues" evidence="2">
    <location>
        <begin position="675"/>
        <end position="737"/>
    </location>
</feature>
<evidence type="ECO:0000313" key="5">
    <source>
        <dbReference type="Proteomes" id="UP000464657"/>
    </source>
</evidence>
<feature type="region of interest" description="Disordered" evidence="2">
    <location>
        <begin position="1090"/>
        <end position="1114"/>
    </location>
</feature>
<evidence type="ECO:0000313" key="4">
    <source>
        <dbReference type="EMBL" id="QHI37554.1"/>
    </source>
</evidence>
<sequence>MRKYVIFISYMKNAYQEIQKKLGQFVTKYYTNELIKGAILFFSIGLLYFIITLLVEHFLWLNTGARTALFWIFILVELALFAKFIVFPLIKLLKLQQGISFKEASTIIGNHFPEVNDKLLNVLQLSETSQESELLLASIEQKSEELQPIPFQVAINFKKNVKYIKYAILPLAIVLFVWISGNSSLFSKSYERVINYKTAYEPPAPFQFIVVNDTLQAIENQEYKLQVQTLGDVIPEEVQITLGDETYFLQNKGIGTFEYTFAQPKEATTFTLTANEVTSKPYILEVVKVPSLVNFQMVLDYPAYTKRKDEVLKSTGNATIPEGTKVTWEAKAKQTNQLELISSDSTYVFNKEENDFKLERIIYQKLDYEISTSNSELKNYENLSFNISVIKDEYPKMDLQSKRDTVDQRTLYFLGQVSDDYGLKRLQLVYFPSESAQTKTRENIPINASNIDQFQYTFPGNLQLTKGVNYEFYFELTDNDGIRGGKKVKSEIFNYRKLTDNELETEQLQQQNETIQDLDKSLEKLQKQQEELKKISKNQKEKSELNFNDRKKLQKFLQRQEQNDQMMEKFSKQLQKNLEEFQEDETKEDEDKELLKERLERQQKELEKNEKLMEELKKLAEKISEEELSEKLEQLAKKQQNSKKNLQQIVELTKRFYVTKKAEKIQKELAELAKEQKELSEKSGDENTKEKQEELNKKFEDLQKQMDDLDKENEELKKPIDLERKKEEEEDIKKEQEDASDDLEESEKSEAEQQKSDKQKSAKSKQKKAAQKMQRMSKAMQSSMQMSGEEGMKEDAEMLRQILDNLVLFSFDEEKLMKGFQEIDNTNASYASKLKRQQELRKMFEHVDDSLFALSLRQPKISEQINGEITDIYFNIDKSMELLAENNVYRGVGAQQYALTATNKLADFLSSALDNMQQSMGQGQGQGSSGMGQSGQNQGQGKGFQLPDLIQSQEELNKQMKEGAKQEGQGKDGKGGKKDGKEEGESGKGGKDGKSGENGQQGGGSGSGDEDSSGKLYDIYKQQQALRGQLEQQLKDKYGEKIDNPQAKELLKQMEQVETELLEKGFNDETMKKMIELKYKLQKLDKAAFEQEKENKRESSSNRKDFTNTTNEKMPDVRQYFNQIEILNRQVLPLRNNYKKKVQEYFKKKDD</sequence>
<gene>
    <name evidence="4" type="ORF">IMCC3317_29340</name>
</gene>
<feature type="transmembrane region" description="Helical" evidence="3">
    <location>
        <begin position="163"/>
        <end position="181"/>
    </location>
</feature>
<organism evidence="4 5">
    <name type="scientific">Kordia antarctica</name>
    <dbReference type="NCBI Taxonomy" id="1218801"/>
    <lineage>
        <taxon>Bacteria</taxon>
        <taxon>Pseudomonadati</taxon>
        <taxon>Bacteroidota</taxon>
        <taxon>Flavobacteriia</taxon>
        <taxon>Flavobacteriales</taxon>
        <taxon>Flavobacteriaceae</taxon>
        <taxon>Kordia</taxon>
    </lineage>
</organism>
<feature type="compositionally biased region" description="Gly residues" evidence="2">
    <location>
        <begin position="922"/>
        <end position="942"/>
    </location>
</feature>
<feature type="region of interest" description="Disordered" evidence="2">
    <location>
        <begin position="959"/>
        <end position="1020"/>
    </location>
</feature>
<feature type="coiled-coil region" evidence="1">
    <location>
        <begin position="501"/>
        <end position="545"/>
    </location>
</feature>
<feature type="compositionally biased region" description="Basic and acidic residues" evidence="2">
    <location>
        <begin position="746"/>
        <end position="760"/>
    </location>
</feature>
<feature type="compositionally biased region" description="Low complexity" evidence="2">
    <location>
        <begin position="771"/>
        <end position="787"/>
    </location>
</feature>
<feature type="region of interest" description="Disordered" evidence="2">
    <location>
        <begin position="918"/>
        <end position="944"/>
    </location>
</feature>
<evidence type="ECO:0000256" key="3">
    <source>
        <dbReference type="SAM" id="Phobius"/>
    </source>
</evidence>
<feature type="compositionally biased region" description="Basic and acidic residues" evidence="2">
    <location>
        <begin position="959"/>
        <end position="995"/>
    </location>
</feature>
<evidence type="ECO:0000256" key="2">
    <source>
        <dbReference type="SAM" id="MobiDB-lite"/>
    </source>
</evidence>
<keyword evidence="5" id="KW-1185">Reference proteome</keyword>
<evidence type="ECO:0000256" key="1">
    <source>
        <dbReference type="SAM" id="Coils"/>
    </source>
</evidence>
<keyword evidence="3" id="KW-0812">Transmembrane</keyword>
<name>A0A7L4ZNS0_9FLAO</name>